<dbReference type="Gene3D" id="3.90.550.10">
    <property type="entry name" value="Spore Coat Polysaccharide Biosynthesis Protein SpsA, Chain A"/>
    <property type="match status" value="1"/>
</dbReference>
<proteinExistence type="predicted"/>
<reference evidence="4" key="1">
    <citation type="journal article" date="2022" name="Front. Microbiol.">
        <title>Feed Insects as a Reservoir of Granadaene-Producing Lactococci.</title>
        <authorList>
            <person name="Neuzil-Bunesova V."/>
            <person name="Ramirez Garcia A."/>
            <person name="Modrackova N."/>
            <person name="Makovska M."/>
            <person name="Sabolova M."/>
            <person name="Sproer C."/>
            <person name="Bunk B."/>
            <person name="Blom J."/>
            <person name="Schwab C."/>
        </authorList>
    </citation>
    <scope>NUCLEOTIDE SEQUENCE</scope>
    <source>
        <strain evidence="4">I4/6O</strain>
    </source>
</reference>
<accession>A0A9Q8Y0Y8</accession>
<dbReference type="SUPFAM" id="SSF53448">
    <property type="entry name" value="Nucleotide-diphospho-sugar transferases"/>
    <property type="match status" value="1"/>
</dbReference>
<evidence type="ECO:0000256" key="2">
    <source>
        <dbReference type="ARBA" id="ARBA00022679"/>
    </source>
</evidence>
<dbReference type="AlphaFoldDB" id="A0A9Q8Y0Y8"/>
<sequence length="252" mass="29339">MKIPVSLLSLAKNILLVDVRGSYKRRQHQKILNQLKTNNYGSHKISILLPIYNTEHGLEKCLDSILQQTYSDFEIICVNDTSIDNTKQIIGSYSQKDTRISIVDKSQNQGFSFAHRDALAQAMSSYVLCIDSDDWIEPTMLEDLYLFAQQSSSYDMVYCDYYKNNLVTCVPTILEKNLPFERIKKRSFSFGNMLWNRLIKKDIFEKVIFHQESMGEDDYISTQLYYLSNTIAYLCKPLYHYNQFSKPDSISC</sequence>
<dbReference type="Pfam" id="PF00535">
    <property type="entry name" value="Glycos_transf_2"/>
    <property type="match status" value="1"/>
</dbReference>
<dbReference type="KEGG" id="lfo:LMK00_09435"/>
<dbReference type="EMBL" id="CP086395">
    <property type="protein sequence ID" value="USJ20023.1"/>
    <property type="molecule type" value="Genomic_DNA"/>
</dbReference>
<dbReference type="RefSeq" id="WP_017370364.1">
    <property type="nucleotide sequence ID" value="NZ_CP086395.1"/>
</dbReference>
<evidence type="ECO:0000313" key="4">
    <source>
        <dbReference type="EMBL" id="USJ20023.1"/>
    </source>
</evidence>
<dbReference type="CDD" id="cd00761">
    <property type="entry name" value="Glyco_tranf_GTA_type"/>
    <property type="match status" value="1"/>
</dbReference>
<keyword evidence="1" id="KW-0328">Glycosyltransferase</keyword>
<evidence type="ECO:0000313" key="5">
    <source>
        <dbReference type="Proteomes" id="UP001056730"/>
    </source>
</evidence>
<gene>
    <name evidence="4" type="ORF">LMK00_09435</name>
</gene>
<name>A0A9Q8Y0Y8_9LACT</name>
<dbReference type="InterPro" id="IPR029044">
    <property type="entry name" value="Nucleotide-diphossugar_trans"/>
</dbReference>
<evidence type="ECO:0000256" key="1">
    <source>
        <dbReference type="ARBA" id="ARBA00022676"/>
    </source>
</evidence>
<keyword evidence="2" id="KW-0808">Transferase</keyword>
<feature type="domain" description="Glycosyltransferase 2-like" evidence="3">
    <location>
        <begin position="46"/>
        <end position="205"/>
    </location>
</feature>
<dbReference type="PANTHER" id="PTHR22916:SF51">
    <property type="entry name" value="GLYCOSYLTRANSFERASE EPSH-RELATED"/>
    <property type="match status" value="1"/>
</dbReference>
<dbReference type="Proteomes" id="UP001056730">
    <property type="component" value="Chromosome"/>
</dbReference>
<organism evidence="4 5">
    <name type="scientific">Lactococcus formosensis</name>
    <dbReference type="NCBI Taxonomy" id="1281486"/>
    <lineage>
        <taxon>Bacteria</taxon>
        <taxon>Bacillati</taxon>
        <taxon>Bacillota</taxon>
        <taxon>Bacilli</taxon>
        <taxon>Lactobacillales</taxon>
        <taxon>Streptococcaceae</taxon>
        <taxon>Lactococcus</taxon>
    </lineage>
</organism>
<protein>
    <submittedName>
        <fullName evidence="4">Glycosyltransferase family 2 protein</fullName>
    </submittedName>
</protein>
<evidence type="ECO:0000259" key="3">
    <source>
        <dbReference type="Pfam" id="PF00535"/>
    </source>
</evidence>
<dbReference type="InterPro" id="IPR001173">
    <property type="entry name" value="Glyco_trans_2-like"/>
</dbReference>
<dbReference type="GO" id="GO:0016757">
    <property type="term" value="F:glycosyltransferase activity"/>
    <property type="evidence" value="ECO:0007669"/>
    <property type="project" value="UniProtKB-KW"/>
</dbReference>
<dbReference type="PANTHER" id="PTHR22916">
    <property type="entry name" value="GLYCOSYLTRANSFERASE"/>
    <property type="match status" value="1"/>
</dbReference>